<comment type="similarity">
    <text evidence="1">Belongs to the CoA-transferase III family.</text>
</comment>
<dbReference type="Pfam" id="PF02518">
    <property type="entry name" value="HATPase_c"/>
    <property type="match status" value="1"/>
</dbReference>
<dbReference type="SUPFAM" id="SSF55874">
    <property type="entry name" value="ATPase domain of HSP90 chaperone/DNA topoisomerase II/histidine kinase"/>
    <property type="match status" value="1"/>
</dbReference>
<dbReference type="SUPFAM" id="SSF55781">
    <property type="entry name" value="GAF domain-like"/>
    <property type="match status" value="1"/>
</dbReference>
<gene>
    <name evidence="7" type="ORF">PENPOL_c008G04351</name>
</gene>
<evidence type="ECO:0000259" key="6">
    <source>
        <dbReference type="PROSITE" id="PS50110"/>
    </source>
</evidence>
<feature type="domain" description="Response regulatory" evidence="6">
    <location>
        <begin position="1616"/>
        <end position="1737"/>
    </location>
</feature>
<organism evidence="7 8">
    <name type="scientific">Penicillium polonicum</name>
    <dbReference type="NCBI Taxonomy" id="60169"/>
    <lineage>
        <taxon>Eukaryota</taxon>
        <taxon>Fungi</taxon>
        <taxon>Dikarya</taxon>
        <taxon>Ascomycota</taxon>
        <taxon>Pezizomycotina</taxon>
        <taxon>Eurotiomycetes</taxon>
        <taxon>Eurotiomycetidae</taxon>
        <taxon>Eurotiales</taxon>
        <taxon>Aspergillaceae</taxon>
        <taxon>Penicillium</taxon>
    </lineage>
</organism>
<feature type="region of interest" description="Disordered" evidence="4">
    <location>
        <begin position="872"/>
        <end position="898"/>
    </location>
</feature>
<dbReference type="PANTHER" id="PTHR48229:SF1">
    <property type="entry name" value="ALPHA METHYLACYL-COA RACEMASE-RELATED"/>
    <property type="match status" value="1"/>
</dbReference>
<dbReference type="SMART" id="SM00388">
    <property type="entry name" value="HisKA"/>
    <property type="match status" value="1"/>
</dbReference>
<evidence type="ECO:0000259" key="5">
    <source>
        <dbReference type="PROSITE" id="PS50109"/>
    </source>
</evidence>
<dbReference type="InterPro" id="IPR003594">
    <property type="entry name" value="HATPase_dom"/>
</dbReference>
<dbReference type="Gene3D" id="3.30.565.10">
    <property type="entry name" value="Histidine kinase-like ATPase, C-terminal domain"/>
    <property type="match status" value="1"/>
</dbReference>
<dbReference type="PRINTS" id="PR00344">
    <property type="entry name" value="BCTRLSENSOR"/>
</dbReference>
<dbReference type="InterPro" id="IPR004358">
    <property type="entry name" value="Sig_transdc_His_kin-like_C"/>
</dbReference>
<dbReference type="FunFam" id="3.30.450.40:FF:000083">
    <property type="entry name" value="Sensor histidine kinase/response regulator, putative (AFU_orthologue AFUA_4G00660)"/>
    <property type="match status" value="1"/>
</dbReference>
<reference evidence="8" key="1">
    <citation type="journal article" date="2017" name="Nat. Microbiol.">
        <title>Global analysis of biosynthetic gene clusters reveals vast potential of secondary metabolite production in Penicillium species.</title>
        <authorList>
            <person name="Nielsen J.C."/>
            <person name="Grijseels S."/>
            <person name="Prigent S."/>
            <person name="Ji B."/>
            <person name="Dainat J."/>
            <person name="Nielsen K.F."/>
            <person name="Frisvad J.C."/>
            <person name="Workman M."/>
            <person name="Nielsen J."/>
        </authorList>
    </citation>
    <scope>NUCLEOTIDE SEQUENCE [LARGE SCALE GENOMIC DNA]</scope>
    <source>
        <strain evidence="8">IBT 4502</strain>
    </source>
</reference>
<feature type="domain" description="Histidine kinase" evidence="5">
    <location>
        <begin position="1133"/>
        <end position="1394"/>
    </location>
</feature>
<evidence type="ECO:0000256" key="3">
    <source>
        <dbReference type="PROSITE-ProRule" id="PRU00169"/>
    </source>
</evidence>
<feature type="modified residue" description="4-aspartylphosphate" evidence="3">
    <location>
        <position position="1667"/>
    </location>
</feature>
<dbReference type="InterPro" id="IPR005467">
    <property type="entry name" value="His_kinase_dom"/>
</dbReference>
<dbReference type="Gene3D" id="1.10.287.130">
    <property type="match status" value="1"/>
</dbReference>
<proteinExistence type="inferred from homology"/>
<dbReference type="InterPro" id="IPR052985">
    <property type="entry name" value="CoA-trans_III_biosynth/detox"/>
</dbReference>
<dbReference type="EMBL" id="MDYM01000008">
    <property type="protein sequence ID" value="OQD64025.1"/>
    <property type="molecule type" value="Genomic_DNA"/>
</dbReference>
<dbReference type="SMART" id="SM00448">
    <property type="entry name" value="REC"/>
    <property type="match status" value="1"/>
</dbReference>
<accession>A0A1V6NH75</accession>
<evidence type="ECO:0000313" key="7">
    <source>
        <dbReference type="EMBL" id="OQD64025.1"/>
    </source>
</evidence>
<dbReference type="CDD" id="cd17546">
    <property type="entry name" value="REC_hyHK_CKI1_RcsC-like"/>
    <property type="match status" value="1"/>
</dbReference>
<dbReference type="InterPro" id="IPR029016">
    <property type="entry name" value="GAF-like_dom_sf"/>
</dbReference>
<sequence length="1737" mass="191051">MTGSMYSPVLETSRIFSELCDQSERFDLPPEVLANKDLVSFSTSHNEIYFPIPFKETETLAALKGVEGSVAAAIADLRFGAGAGPRGIQVNLEAATAFGCQAYMAKVDGLSKLDPAVKSKLKDTDLLAAQSNGYRRMSANLYKTKNPDEYFHIHGSLEATTTLNMIGLEGQRPDLTDYEDIIKVIENKVQQYTASELEEMNKERRQAGVTAYKHEDFIKTPHGKLNVEEPAWKVSKLPGDLPPTPFPPRCNGSKKILEGVKVLEMCRIIAGPTVTRILAEYGADVLKITSPHLSDVPFFQVDGNMGKLAADLDLKSETGRKEFEKLLDDVDVIVDGYRPGALDKLGYGAEAMATLAKKRGKGIVYVNENCFGYEGKWAGRAGWQQIADCVTGIAWAQGQFMGLSNPVVPPFPISDYGTGCMGAIAALTGLYHRAKTGGSYHGKASLMHYDLLLFAMGQYPADVQEELRKVQPPEFFKLRHCDSVDRISSTVLKGMQERFPHLYKPAGSESEGRKPLTELWSSRAYGADIEVVKPVAVIGGVDNRFVRSSRPNGFDRAAWEEFSVEETDAKKFSTSSDPELHEFPQDIPSPRLSSDITLTALTQLGVYRFGCNRSFVSIIDGESQHVISEATASISLRNKDIHRPDDGIFLGVNTLDLEWGVCPHAIRLFTGQDHSRILDTENITANQTRNIIRDFTKEDFYKDRPYVLGWPFFRFYAEVPLYSPSGFVLGSYCVVDNKPRTKFGDEEVAALREIADSISNHLENARIVQYHRRSENLVKGLTNFVKSHSKFDPTSCSTQGQIEASAKKLNYTDLGLIATPGDVGGTLDSLSTENDIGVYSPLDQRSSTTVNRKEASVFSRNIHVASNYTLQSSLSRTSDRAEPLPSSVEGPPESSVPENVPITERIAAIFTRASLLLKESLDLDGVIFLDAHRNDPQFESSGRHDDWDAFSNFEPDSLIAPRARPWGLPNANSPKDAENYCSSLGQATSCRSDMSTGSKFQLKVNEELLHSLITHFPDGHIFNIDSRSNLVSLVDSESSNLDISAPNTEIIREISHRLALQLPEAKCVLFYPLWDWNKSRWLAGTLVWVNGSHRPLCTEDLHYFKAFGDSMISEVCRIHWTASENSKFDFVTSISHELRSPLHGILASAELLRDIPLQNAQRDMVNMISTSGLTLLDTIDHLLDYCKINNLATMQSVSVTSTEDSGTALVSDFNLDSLVEEVAVILHTGRKVPGPISSLASETAIATSTFQPASRLARNEDELSVIVNIEQSSSWNIRSVAGAWRRIVMNLLGNAMKWTQTGLIEVSLSQAAPQTQADTHLVHLRVTDTGQGISQDFLRNSAFSPFAQEDPLSEGVGLGLSIVHKLVTVLGGDLKMKSEIGVGTQVDVYISAQRPKDNVPARSFDNLSSLGIQRHKDTLKACLVGFNGYPDLTETPTGILSSDAKRKLSIQSTLTSVFTVQLGWHIILAESLEKGEGDIAVIEEAKFNAMLNDQSPSTASAGHHFKFFIVLASATSSPAHSLPLNAILMPQPYGPQKICETAQRITDLHRSQSQTGGLEAPIPVSPTNHEIFPPTPPSLVEISKDLSQQPPVELVSRDPIIGSLPIRSNGQMSDMHILIVDDNDINLQILATFMRKLGCSYDTASNGLTALEQVENSSRKYDLILMDLSMPIMDGLVSTSKIRQHEKDRGLQPSRIMAVTGVASDTMQQAAVTAGVDDYLVKPLSLRKLKKLMEPTL</sequence>
<dbReference type="Gene3D" id="3.40.50.2300">
    <property type="match status" value="1"/>
</dbReference>
<dbReference type="InterPro" id="IPR003661">
    <property type="entry name" value="HisK_dim/P_dom"/>
</dbReference>
<dbReference type="CDD" id="cd00082">
    <property type="entry name" value="HisKA"/>
    <property type="match status" value="1"/>
</dbReference>
<dbReference type="PROSITE" id="PS50109">
    <property type="entry name" value="HIS_KIN"/>
    <property type="match status" value="1"/>
</dbReference>
<dbReference type="Pfam" id="PF02515">
    <property type="entry name" value="CoA_transf_3"/>
    <property type="match status" value="1"/>
</dbReference>
<evidence type="ECO:0000256" key="2">
    <source>
        <dbReference type="ARBA" id="ARBA00022553"/>
    </source>
</evidence>
<dbReference type="InterPro" id="IPR023606">
    <property type="entry name" value="CoA-Trfase_III_dom_1_sf"/>
</dbReference>
<dbReference type="Gene3D" id="3.30.450.40">
    <property type="match status" value="1"/>
</dbReference>
<evidence type="ECO:0008006" key="9">
    <source>
        <dbReference type="Google" id="ProtNLM"/>
    </source>
</evidence>
<keyword evidence="8" id="KW-1185">Reference proteome</keyword>
<dbReference type="SUPFAM" id="SSF47384">
    <property type="entry name" value="Homodimeric domain of signal transducing histidine kinase"/>
    <property type="match status" value="1"/>
</dbReference>
<dbReference type="InterPro" id="IPR011006">
    <property type="entry name" value="CheY-like_superfamily"/>
</dbReference>
<dbReference type="FunFam" id="1.10.287.130:FF:000023">
    <property type="entry name" value="Sensor histidine kinase/response regulator, putative"/>
    <property type="match status" value="1"/>
</dbReference>
<dbReference type="SMART" id="SM00387">
    <property type="entry name" value="HATPase_c"/>
    <property type="match status" value="1"/>
</dbReference>
<dbReference type="Pfam" id="PF00512">
    <property type="entry name" value="HisKA"/>
    <property type="match status" value="1"/>
</dbReference>
<dbReference type="GO" id="GO:0000155">
    <property type="term" value="F:phosphorelay sensor kinase activity"/>
    <property type="evidence" value="ECO:0007669"/>
    <property type="project" value="InterPro"/>
</dbReference>
<feature type="compositionally biased region" description="Low complexity" evidence="4">
    <location>
        <begin position="883"/>
        <end position="898"/>
    </location>
</feature>
<dbReference type="OrthoDB" id="303614at2759"/>
<dbReference type="PANTHER" id="PTHR48229">
    <property type="entry name" value="CAIB/BAIF FAMILY ENZYME (AFU_ORTHOLOGUE AFUA_1G05360)-RELATED"/>
    <property type="match status" value="1"/>
</dbReference>
<name>A0A1V6NH75_PENPO</name>
<dbReference type="Proteomes" id="UP000191408">
    <property type="component" value="Unassembled WGS sequence"/>
</dbReference>
<dbReference type="SUPFAM" id="SSF52172">
    <property type="entry name" value="CheY-like"/>
    <property type="match status" value="1"/>
</dbReference>
<dbReference type="STRING" id="60169.A0A1V6NH75"/>
<protein>
    <recommendedName>
        <fullName evidence="9">Histidine kinase</fullName>
    </recommendedName>
</protein>
<dbReference type="Pfam" id="PF00072">
    <property type="entry name" value="Response_reg"/>
    <property type="match status" value="1"/>
</dbReference>
<evidence type="ECO:0000313" key="8">
    <source>
        <dbReference type="Proteomes" id="UP000191408"/>
    </source>
</evidence>
<dbReference type="PROSITE" id="PS50110">
    <property type="entry name" value="RESPONSE_REGULATORY"/>
    <property type="match status" value="1"/>
</dbReference>
<dbReference type="InterPro" id="IPR001789">
    <property type="entry name" value="Sig_transdc_resp-reg_receiver"/>
</dbReference>
<dbReference type="InterPro" id="IPR003673">
    <property type="entry name" value="CoA-Trfase_fam_III"/>
</dbReference>
<evidence type="ECO:0000256" key="1">
    <source>
        <dbReference type="ARBA" id="ARBA00008383"/>
    </source>
</evidence>
<dbReference type="InterPro" id="IPR036890">
    <property type="entry name" value="HATPase_C_sf"/>
</dbReference>
<comment type="caution">
    <text evidence="7">The sequence shown here is derived from an EMBL/GenBank/DDBJ whole genome shotgun (WGS) entry which is preliminary data.</text>
</comment>
<dbReference type="InterPro" id="IPR036097">
    <property type="entry name" value="HisK_dim/P_sf"/>
</dbReference>
<dbReference type="Gene3D" id="3.40.50.10540">
    <property type="entry name" value="Crotonobetainyl-coa:carnitine coa-transferase, domain 1"/>
    <property type="match status" value="1"/>
</dbReference>
<evidence type="ECO:0000256" key="4">
    <source>
        <dbReference type="SAM" id="MobiDB-lite"/>
    </source>
</evidence>
<dbReference type="SUPFAM" id="SSF89796">
    <property type="entry name" value="CoA-transferase family III (CaiB/BaiF)"/>
    <property type="match status" value="2"/>
</dbReference>
<keyword evidence="2 3" id="KW-0597">Phosphoprotein</keyword>